<dbReference type="EMBL" id="FLUQ01000001">
    <property type="protein sequence ID" value="SBV91717.1"/>
    <property type="molecule type" value="Genomic_DNA"/>
</dbReference>
<evidence type="ECO:0000256" key="3">
    <source>
        <dbReference type="ARBA" id="ARBA00022519"/>
    </source>
</evidence>
<keyword evidence="4 7" id="KW-0812">Transmembrane</keyword>
<feature type="transmembrane region" description="Helical" evidence="7">
    <location>
        <begin position="277"/>
        <end position="293"/>
    </location>
</feature>
<proteinExistence type="predicted"/>
<feature type="transmembrane region" description="Helical" evidence="7">
    <location>
        <begin position="137"/>
        <end position="158"/>
    </location>
</feature>
<dbReference type="InterPro" id="IPR004681">
    <property type="entry name" value="TRAP_DctM"/>
</dbReference>
<reference evidence="9" key="1">
    <citation type="submission" date="2016-04" db="EMBL/GenBank/DDBJ databases">
        <authorList>
            <person name="Evans L.H."/>
            <person name="Alamgir A."/>
            <person name="Owens N."/>
            <person name="Weber N.D."/>
            <person name="Virtaneva K."/>
            <person name="Barbian K."/>
            <person name="Babar A."/>
            <person name="Rosenke K."/>
        </authorList>
    </citation>
    <scope>NUCLEOTIDE SEQUENCE</scope>
    <source>
        <strain evidence="9">86</strain>
    </source>
</reference>
<keyword evidence="6 7" id="KW-0472">Membrane</keyword>
<feature type="transmembrane region" description="Helical" evidence="7">
    <location>
        <begin position="170"/>
        <end position="192"/>
    </location>
</feature>
<evidence type="ECO:0000313" key="9">
    <source>
        <dbReference type="EMBL" id="SBV91717.1"/>
    </source>
</evidence>
<feature type="transmembrane region" description="Helical" evidence="7">
    <location>
        <begin position="88"/>
        <end position="106"/>
    </location>
</feature>
<dbReference type="GO" id="GO:0022857">
    <property type="term" value="F:transmembrane transporter activity"/>
    <property type="evidence" value="ECO:0007669"/>
    <property type="project" value="TreeGrafter"/>
</dbReference>
<evidence type="ECO:0000256" key="4">
    <source>
        <dbReference type="ARBA" id="ARBA00022692"/>
    </source>
</evidence>
<evidence type="ECO:0000256" key="6">
    <source>
        <dbReference type="ARBA" id="ARBA00023136"/>
    </source>
</evidence>
<dbReference type="PANTHER" id="PTHR33362">
    <property type="entry name" value="SIALIC ACID TRAP TRANSPORTER PERMEASE PROTEIN SIAT-RELATED"/>
    <property type="match status" value="1"/>
</dbReference>
<dbReference type="AlphaFoldDB" id="A0A212IX25"/>
<evidence type="ECO:0000259" key="8">
    <source>
        <dbReference type="Pfam" id="PF06808"/>
    </source>
</evidence>
<keyword evidence="3" id="KW-0997">Cell inner membrane</keyword>
<feature type="transmembrane region" description="Helical" evidence="7">
    <location>
        <begin position="397"/>
        <end position="421"/>
    </location>
</feature>
<evidence type="ECO:0000256" key="5">
    <source>
        <dbReference type="ARBA" id="ARBA00022989"/>
    </source>
</evidence>
<feature type="transmembrane region" description="Helical" evidence="7">
    <location>
        <begin position="213"/>
        <end position="234"/>
    </location>
</feature>
<dbReference type="GO" id="GO:0005886">
    <property type="term" value="C:plasma membrane"/>
    <property type="evidence" value="ECO:0007669"/>
    <property type="project" value="UniProtKB-SubCell"/>
</dbReference>
<evidence type="ECO:0000256" key="2">
    <source>
        <dbReference type="ARBA" id="ARBA00022475"/>
    </source>
</evidence>
<evidence type="ECO:0000256" key="1">
    <source>
        <dbReference type="ARBA" id="ARBA00004429"/>
    </source>
</evidence>
<dbReference type="PANTHER" id="PTHR33362:SF5">
    <property type="entry name" value="C4-DICARBOXYLATE TRAP TRANSPORTER LARGE PERMEASE PROTEIN DCTM"/>
    <property type="match status" value="1"/>
</dbReference>
<dbReference type="Pfam" id="PF06808">
    <property type="entry name" value="DctM"/>
    <property type="match status" value="1"/>
</dbReference>
<accession>A0A212IX25</accession>
<keyword evidence="2" id="KW-1003">Cell membrane</keyword>
<feature type="transmembrane region" description="Helical" evidence="7">
    <location>
        <begin position="51"/>
        <end position="68"/>
    </location>
</feature>
<feature type="transmembrane region" description="Helical" evidence="7">
    <location>
        <begin position="112"/>
        <end position="130"/>
    </location>
</feature>
<dbReference type="PIRSF" id="PIRSF006066">
    <property type="entry name" value="HI0050"/>
    <property type="match status" value="1"/>
</dbReference>
<feature type="transmembrane region" description="Helical" evidence="7">
    <location>
        <begin position="240"/>
        <end position="256"/>
    </location>
</feature>
<feature type="transmembrane region" description="Helical" evidence="7">
    <location>
        <begin position="351"/>
        <end position="371"/>
    </location>
</feature>
<name>A0A212IX25_9DELT</name>
<gene>
    <name evidence="9" type="ORF">KL86DPRO_10237</name>
</gene>
<feature type="domain" description="TRAP C4-dicarboxylate transport system permease DctM subunit" evidence="8">
    <location>
        <begin position="7"/>
        <end position="416"/>
    </location>
</feature>
<sequence>MSSLILFGIFAALLAFNIPIAISLGVASIVAVFLSGLPPEMIPINVFSASSKFALLAIPFFILAGNIMEKAGISEKLILFAQSMVGHYRNGVAMVCVIVSCFFAAISGSGPATVAALGIIMIPAMVRAGYRLTFSAALMAAGGAIGVIIPPSVTFIVYGAISGASIGKLFMAGVVPGLMMGAALIAVTIIVVRHETGIQPLPKATGAERWASLKDAFWGLMMPVIILGGIYSGVFTPTEAAAVSAVYGLFVGIWIYRKLDWNEMPAMFMRSASQTGVVMYVIICASLFAWVVTVDGIAMDIGDWLTDITAGNLYLFLLITNLILLFAGCVMDAVSALYIFTPILLPVALKLGYDITAFGMVMCVNLAIGLITPPVGVNLFTACSISKNTIKELVRDVIPILIGLLIVLAIVTYVPAVSLGLPNLLGAK</sequence>
<dbReference type="InterPro" id="IPR010656">
    <property type="entry name" value="DctM"/>
</dbReference>
<protein>
    <recommendedName>
        <fullName evidence="8">TRAP C4-dicarboxylate transport system permease DctM subunit domain-containing protein</fullName>
    </recommendedName>
</protein>
<organism evidence="9">
    <name type="scientific">uncultured delta proteobacterium</name>
    <dbReference type="NCBI Taxonomy" id="34034"/>
    <lineage>
        <taxon>Bacteria</taxon>
        <taxon>Deltaproteobacteria</taxon>
        <taxon>environmental samples</taxon>
    </lineage>
</organism>
<dbReference type="NCBIfam" id="TIGR00786">
    <property type="entry name" value="dctM"/>
    <property type="match status" value="1"/>
</dbReference>
<comment type="subcellular location">
    <subcellularLocation>
        <location evidence="1">Cell inner membrane</location>
        <topology evidence="1">Multi-pass membrane protein</topology>
    </subcellularLocation>
</comment>
<keyword evidence="5 7" id="KW-1133">Transmembrane helix</keyword>
<feature type="transmembrane region" description="Helical" evidence="7">
    <location>
        <begin position="313"/>
        <end position="339"/>
    </location>
</feature>
<evidence type="ECO:0000256" key="7">
    <source>
        <dbReference type="SAM" id="Phobius"/>
    </source>
</evidence>